<evidence type="ECO:0000256" key="3">
    <source>
        <dbReference type="ARBA" id="ARBA00022840"/>
    </source>
</evidence>
<name>A0ABT1LKE1_9MICC</name>
<gene>
    <name evidence="5" type="ORF">NFC73_00950</name>
</gene>
<dbReference type="SMART" id="SM00382">
    <property type="entry name" value="AAA"/>
    <property type="match status" value="1"/>
</dbReference>
<dbReference type="Gene3D" id="3.40.50.300">
    <property type="entry name" value="P-loop containing nucleotide triphosphate hydrolases"/>
    <property type="match status" value="1"/>
</dbReference>
<evidence type="ECO:0000259" key="4">
    <source>
        <dbReference type="PROSITE" id="PS50893"/>
    </source>
</evidence>
<feature type="domain" description="ABC transporter" evidence="4">
    <location>
        <begin position="5"/>
        <end position="233"/>
    </location>
</feature>
<keyword evidence="6" id="KW-1185">Reference proteome</keyword>
<dbReference type="Proteomes" id="UP001524318">
    <property type="component" value="Unassembled WGS sequence"/>
</dbReference>
<comment type="caution">
    <text evidence="5">The sequence shown here is derived from an EMBL/GenBank/DDBJ whole genome shotgun (WGS) entry which is preliminary data.</text>
</comment>
<sequence length="243" mass="27331">MKTLLDVSKVSFSYGSGPIVLFETDLVVGEGQIVGLVGPNGSGKSTLINLIFDNYQLKRGRIQLSGQDHQQLDAKKSAIYLPSEDFLPDFLTGREYYRAVEQMYGTPEVSADEVSAVFQALGMDGREEHLIEDYSHGMRKKVQFLAAFLLDRPLTVIDETFNGIDLDAQRYCARRLAEMRERGRAVLLCTHDFSILEELADDVVVMKKALILDRISIEELQEEGTTLKSWVDEMLFGSEHESV</sequence>
<proteinExistence type="predicted"/>
<evidence type="ECO:0000256" key="1">
    <source>
        <dbReference type="ARBA" id="ARBA00022448"/>
    </source>
</evidence>
<dbReference type="InterPro" id="IPR017871">
    <property type="entry name" value="ABC_transporter-like_CS"/>
</dbReference>
<dbReference type="InterPro" id="IPR051782">
    <property type="entry name" value="ABC_Transporter_VariousFunc"/>
</dbReference>
<evidence type="ECO:0000313" key="6">
    <source>
        <dbReference type="Proteomes" id="UP001524318"/>
    </source>
</evidence>
<dbReference type="InterPro" id="IPR027417">
    <property type="entry name" value="P-loop_NTPase"/>
</dbReference>
<organism evidence="5 6">
    <name type="scientific">Pseudarthrobacter humi</name>
    <dbReference type="NCBI Taxonomy" id="2952523"/>
    <lineage>
        <taxon>Bacteria</taxon>
        <taxon>Bacillati</taxon>
        <taxon>Actinomycetota</taxon>
        <taxon>Actinomycetes</taxon>
        <taxon>Micrococcales</taxon>
        <taxon>Micrococcaceae</taxon>
        <taxon>Pseudarthrobacter</taxon>
    </lineage>
</organism>
<keyword evidence="3 5" id="KW-0067">ATP-binding</keyword>
<protein>
    <submittedName>
        <fullName evidence="5">ABC transporter ATP-binding protein</fullName>
    </submittedName>
</protein>
<keyword evidence="1" id="KW-0813">Transport</keyword>
<evidence type="ECO:0000256" key="2">
    <source>
        <dbReference type="ARBA" id="ARBA00022741"/>
    </source>
</evidence>
<dbReference type="PANTHER" id="PTHR42939:SF1">
    <property type="entry name" value="ABC TRANSPORTER ATP-BINDING PROTEIN ALBC-RELATED"/>
    <property type="match status" value="1"/>
</dbReference>
<dbReference type="PROSITE" id="PS00211">
    <property type="entry name" value="ABC_TRANSPORTER_1"/>
    <property type="match status" value="1"/>
</dbReference>
<evidence type="ECO:0000313" key="5">
    <source>
        <dbReference type="EMBL" id="MCP8998306.1"/>
    </source>
</evidence>
<dbReference type="CDD" id="cd03230">
    <property type="entry name" value="ABC_DR_subfamily_A"/>
    <property type="match status" value="1"/>
</dbReference>
<reference evidence="5 6" key="1">
    <citation type="submission" date="2022-06" db="EMBL/GenBank/DDBJ databases">
        <title>Pseudarthrobacter sp. strain RMG13 Genome sequencing and assembly.</title>
        <authorList>
            <person name="Kim I."/>
        </authorList>
    </citation>
    <scope>NUCLEOTIDE SEQUENCE [LARGE SCALE GENOMIC DNA]</scope>
    <source>
        <strain evidence="5 6">RMG13</strain>
    </source>
</reference>
<dbReference type="RefSeq" id="WP_254746920.1">
    <property type="nucleotide sequence ID" value="NZ_JANCLV010000001.1"/>
</dbReference>
<dbReference type="GO" id="GO:0005524">
    <property type="term" value="F:ATP binding"/>
    <property type="evidence" value="ECO:0007669"/>
    <property type="project" value="UniProtKB-KW"/>
</dbReference>
<accession>A0ABT1LKE1</accession>
<dbReference type="Pfam" id="PF00005">
    <property type="entry name" value="ABC_tran"/>
    <property type="match status" value="1"/>
</dbReference>
<dbReference type="PROSITE" id="PS50893">
    <property type="entry name" value="ABC_TRANSPORTER_2"/>
    <property type="match status" value="1"/>
</dbReference>
<dbReference type="InterPro" id="IPR003439">
    <property type="entry name" value="ABC_transporter-like_ATP-bd"/>
</dbReference>
<keyword evidence="2" id="KW-0547">Nucleotide-binding</keyword>
<dbReference type="PANTHER" id="PTHR42939">
    <property type="entry name" value="ABC TRANSPORTER ATP-BINDING PROTEIN ALBC-RELATED"/>
    <property type="match status" value="1"/>
</dbReference>
<dbReference type="InterPro" id="IPR003593">
    <property type="entry name" value="AAA+_ATPase"/>
</dbReference>
<dbReference type="EMBL" id="JANCLV010000001">
    <property type="protein sequence ID" value="MCP8998306.1"/>
    <property type="molecule type" value="Genomic_DNA"/>
</dbReference>
<dbReference type="SUPFAM" id="SSF52540">
    <property type="entry name" value="P-loop containing nucleoside triphosphate hydrolases"/>
    <property type="match status" value="1"/>
</dbReference>